<protein>
    <recommendedName>
        <fullName evidence="4">BZIP domain-containing protein</fullName>
    </recommendedName>
</protein>
<gene>
    <name evidence="2" type="ORF">BDEG_28288</name>
</gene>
<accession>A0A177WYE4</accession>
<evidence type="ECO:0008006" key="4">
    <source>
        <dbReference type="Google" id="ProtNLM"/>
    </source>
</evidence>
<dbReference type="VEuPathDB" id="FungiDB:BDEG_28288"/>
<proteinExistence type="predicted"/>
<evidence type="ECO:0000313" key="2">
    <source>
        <dbReference type="EMBL" id="OAJ45127.1"/>
    </source>
</evidence>
<dbReference type="EMBL" id="DS022314">
    <property type="protein sequence ID" value="OAJ45127.1"/>
    <property type="molecule type" value="Genomic_DNA"/>
</dbReference>
<feature type="chain" id="PRO_5008078014" description="BZIP domain-containing protein" evidence="1">
    <location>
        <begin position="21"/>
        <end position="259"/>
    </location>
</feature>
<sequence>MKLTVVVLSSILAVCSVTIADPVNPTATTSTQSSSAALPSATTGTYPDPWMAPNAQVTNSVDFSRLPESTIDLIQEYARVKESYEQTYGMYESLKLEKIDQEQWTKLLYKKLKYSSRKVRKVRKDKYGLMYKKELKEFRELKLEIETQNGILFELQKKCMDLGSKYSELRWKFAKIQVLLVECLYGKHINYESISYYLDYVESNPEFMKLVDTLRSSVPNQQSGSVQASTSGIQDSQLYESLLSSSDDEMEFLDETHSP</sequence>
<feature type="signal peptide" evidence="1">
    <location>
        <begin position="1"/>
        <end position="20"/>
    </location>
</feature>
<reference evidence="2 3" key="1">
    <citation type="submission" date="2006-10" db="EMBL/GenBank/DDBJ databases">
        <title>The Genome Sequence of Batrachochytrium dendrobatidis JEL423.</title>
        <authorList>
            <consortium name="The Broad Institute Genome Sequencing Platform"/>
            <person name="Birren B."/>
            <person name="Lander E."/>
            <person name="Galagan J."/>
            <person name="Cuomo C."/>
            <person name="Devon K."/>
            <person name="Jaffe D."/>
            <person name="Butler J."/>
            <person name="Alvarez P."/>
            <person name="Gnerre S."/>
            <person name="Grabherr M."/>
            <person name="Kleber M."/>
            <person name="Mauceli E."/>
            <person name="Brockman W."/>
            <person name="Young S."/>
            <person name="LaButti K."/>
            <person name="Sykes S."/>
            <person name="DeCaprio D."/>
            <person name="Crawford M."/>
            <person name="Koehrsen M."/>
            <person name="Engels R."/>
            <person name="Montgomery P."/>
            <person name="Pearson M."/>
            <person name="Howarth C."/>
            <person name="Larson L."/>
            <person name="White J."/>
            <person name="O'Leary S."/>
            <person name="Kodira C."/>
            <person name="Zeng Q."/>
            <person name="Yandava C."/>
            <person name="Alvarado L."/>
            <person name="Longcore J."/>
            <person name="James T."/>
        </authorList>
    </citation>
    <scope>NUCLEOTIDE SEQUENCE [LARGE SCALE GENOMIC DNA]</scope>
    <source>
        <strain evidence="2 3">JEL423</strain>
    </source>
</reference>
<keyword evidence="1" id="KW-0732">Signal</keyword>
<name>A0A177WYE4_BATDL</name>
<dbReference type="AlphaFoldDB" id="A0A177WYE4"/>
<organism evidence="2 3">
    <name type="scientific">Batrachochytrium dendrobatidis (strain JEL423)</name>
    <dbReference type="NCBI Taxonomy" id="403673"/>
    <lineage>
        <taxon>Eukaryota</taxon>
        <taxon>Fungi</taxon>
        <taxon>Fungi incertae sedis</taxon>
        <taxon>Chytridiomycota</taxon>
        <taxon>Chytridiomycota incertae sedis</taxon>
        <taxon>Chytridiomycetes</taxon>
        <taxon>Rhizophydiales</taxon>
        <taxon>Rhizophydiales incertae sedis</taxon>
        <taxon>Batrachochytrium</taxon>
    </lineage>
</organism>
<evidence type="ECO:0000256" key="1">
    <source>
        <dbReference type="SAM" id="SignalP"/>
    </source>
</evidence>
<evidence type="ECO:0000313" key="3">
    <source>
        <dbReference type="Proteomes" id="UP000077115"/>
    </source>
</evidence>
<dbReference type="Proteomes" id="UP000077115">
    <property type="component" value="Unassembled WGS sequence"/>
</dbReference>
<reference evidence="2 3" key="2">
    <citation type="submission" date="2016-05" db="EMBL/GenBank/DDBJ databases">
        <title>Lineage-specific infection strategies underlie the spectrum of fungal disease in amphibians.</title>
        <authorList>
            <person name="Cuomo C.A."/>
            <person name="Farrer R.A."/>
            <person name="James T."/>
            <person name="Longcore J."/>
            <person name="Birren B."/>
        </authorList>
    </citation>
    <scope>NUCLEOTIDE SEQUENCE [LARGE SCALE GENOMIC DNA]</scope>
    <source>
        <strain evidence="2 3">JEL423</strain>
    </source>
</reference>